<dbReference type="AlphaFoldDB" id="A0A1C7I9X4"/>
<dbReference type="RefSeq" id="WP_065542560.1">
    <property type="nucleotide sequence ID" value="NZ_CP015405.2"/>
</dbReference>
<dbReference type="STRING" id="1796616.A4V09_11815"/>
<evidence type="ECO:0000256" key="1">
    <source>
        <dbReference type="ARBA" id="ARBA00007137"/>
    </source>
</evidence>
<gene>
    <name evidence="4" type="ORF">A4V09_11815</name>
</gene>
<protein>
    <recommendedName>
        <fullName evidence="6">Trimethylamine--corrinoid protein Co-methyltransferase</fullName>
    </recommendedName>
</protein>
<dbReference type="EMBL" id="CP015405">
    <property type="protein sequence ID" value="ANU76395.1"/>
    <property type="molecule type" value="Genomic_DNA"/>
</dbReference>
<name>A0A1C7I9X4_9FIRM</name>
<evidence type="ECO:0008006" key="6">
    <source>
        <dbReference type="Google" id="ProtNLM"/>
    </source>
</evidence>
<dbReference type="GO" id="GO:0008168">
    <property type="term" value="F:methyltransferase activity"/>
    <property type="evidence" value="ECO:0007669"/>
    <property type="project" value="UniProtKB-KW"/>
</dbReference>
<evidence type="ECO:0000256" key="3">
    <source>
        <dbReference type="ARBA" id="ARBA00022679"/>
    </source>
</evidence>
<dbReference type="GO" id="GO:0015948">
    <property type="term" value="P:methanogenesis"/>
    <property type="evidence" value="ECO:0007669"/>
    <property type="project" value="InterPro"/>
</dbReference>
<accession>A0A1C7I9X4</accession>
<dbReference type="Proteomes" id="UP000092574">
    <property type="component" value="Chromosome"/>
</dbReference>
<dbReference type="Gene3D" id="3.20.20.480">
    <property type="entry name" value="Trimethylamine methyltransferase-like"/>
    <property type="match status" value="1"/>
</dbReference>
<dbReference type="GO" id="GO:0032259">
    <property type="term" value="P:methylation"/>
    <property type="evidence" value="ECO:0007669"/>
    <property type="project" value="UniProtKB-KW"/>
</dbReference>
<comment type="similarity">
    <text evidence="1">Belongs to the trimethylamine methyltransferase family.</text>
</comment>
<evidence type="ECO:0000313" key="4">
    <source>
        <dbReference type="EMBL" id="ANU76395.1"/>
    </source>
</evidence>
<evidence type="ECO:0000256" key="2">
    <source>
        <dbReference type="ARBA" id="ARBA00022603"/>
    </source>
</evidence>
<organism evidence="4 5">
    <name type="scientific">Blautia pseudococcoides</name>
    <dbReference type="NCBI Taxonomy" id="1796616"/>
    <lineage>
        <taxon>Bacteria</taxon>
        <taxon>Bacillati</taxon>
        <taxon>Bacillota</taxon>
        <taxon>Clostridia</taxon>
        <taxon>Lachnospirales</taxon>
        <taxon>Lachnospiraceae</taxon>
        <taxon>Blautia</taxon>
    </lineage>
</organism>
<dbReference type="KEGG" id="byl:A4V09_11815"/>
<keyword evidence="2" id="KW-0489">Methyltransferase</keyword>
<reference evidence="4" key="1">
    <citation type="submission" date="2017-04" db="EMBL/GenBank/DDBJ databases">
        <title>Complete Genome Sequences of Twelve Strains of a Stable Defined Moderately Diverse Mouse Microbiota 2 (sDMDMm2).</title>
        <authorList>
            <person name="Uchimura Y."/>
            <person name="Wyss M."/>
            <person name="Brugiroux S."/>
            <person name="Limenitakis J.P."/>
            <person name="Stecher B."/>
            <person name="McCoy K.D."/>
            <person name="Macpherson A.J."/>
        </authorList>
    </citation>
    <scope>NUCLEOTIDE SEQUENCE</scope>
    <source>
        <strain evidence="4">YL58</strain>
    </source>
</reference>
<evidence type="ECO:0000313" key="5">
    <source>
        <dbReference type="Proteomes" id="UP000092574"/>
    </source>
</evidence>
<keyword evidence="5" id="KW-1185">Reference proteome</keyword>
<dbReference type="Pfam" id="PF06253">
    <property type="entry name" value="MTTB"/>
    <property type="match status" value="1"/>
</dbReference>
<dbReference type="InterPro" id="IPR010426">
    <property type="entry name" value="MTTB_MeTrfase"/>
</dbReference>
<proteinExistence type="inferred from homology"/>
<keyword evidence="3" id="KW-0808">Transferase</keyword>
<sequence length="472" mass="51750">MTKRDEQIVERIHQNTLRILEEVGMAFLSEEALEILRKGGIRVEENRAYFTEEQVMHALDTAVKDFTVYARNSTYNVKMNTEDLYITPGYGSPSICEADGKVRTATFDDFLKLAMIVQSSDAFSINGGILAQPSDIDADISVEAMVYTTLCRSDKALFSVCGGGEQAEHIMEMLRIVFGGDIEKIPCCFNLISTLSPLGITKGTLDTINVCAKNGQPLVIAPGPMAGGTGPISLAGNTSLANAEILATNVYAQLVHPGTPIVYGFAATVSDMKNMNVSNACPGFLKEARYGALLSKKYGLACRSGGGMSNANGLTAQAGVESAMSLFESFSEKANLVMHATGSLHSFNTVSYEKFIMDIETIDRMRYYFSDLPDDDDALAFDAIQEVAEEGSNFITVEHTFERCRMDPWFSTVSVHDNGRGNPNEELYASAQKRIEKVLEEYEYPTLSQEKRDALDAIMRKLGMKEKDIAKV</sequence>
<dbReference type="InterPro" id="IPR038601">
    <property type="entry name" value="MttB-like_sf"/>
</dbReference>
<dbReference type="OrthoDB" id="5418352at2"/>